<dbReference type="AlphaFoldDB" id="A0A0E9XWL2"/>
<proteinExistence type="predicted"/>
<protein>
    <submittedName>
        <fullName evidence="1">Uncharacterized protein</fullName>
    </submittedName>
</protein>
<organism evidence="1">
    <name type="scientific">Anguilla anguilla</name>
    <name type="common">European freshwater eel</name>
    <name type="synonym">Muraena anguilla</name>
    <dbReference type="NCBI Taxonomy" id="7936"/>
    <lineage>
        <taxon>Eukaryota</taxon>
        <taxon>Metazoa</taxon>
        <taxon>Chordata</taxon>
        <taxon>Craniata</taxon>
        <taxon>Vertebrata</taxon>
        <taxon>Euteleostomi</taxon>
        <taxon>Actinopterygii</taxon>
        <taxon>Neopterygii</taxon>
        <taxon>Teleostei</taxon>
        <taxon>Anguilliformes</taxon>
        <taxon>Anguillidae</taxon>
        <taxon>Anguilla</taxon>
    </lineage>
</organism>
<reference evidence="1" key="2">
    <citation type="journal article" date="2015" name="Fish Shellfish Immunol.">
        <title>Early steps in the European eel (Anguilla anguilla)-Vibrio vulnificus interaction in the gills: Role of the RtxA13 toxin.</title>
        <authorList>
            <person name="Callol A."/>
            <person name="Pajuelo D."/>
            <person name="Ebbesson L."/>
            <person name="Teles M."/>
            <person name="MacKenzie S."/>
            <person name="Amaro C."/>
        </authorList>
    </citation>
    <scope>NUCLEOTIDE SEQUENCE</scope>
</reference>
<reference evidence="1" key="1">
    <citation type="submission" date="2014-11" db="EMBL/GenBank/DDBJ databases">
        <authorList>
            <person name="Amaro Gonzalez C."/>
        </authorList>
    </citation>
    <scope>NUCLEOTIDE SEQUENCE</scope>
</reference>
<accession>A0A0E9XWL2</accession>
<name>A0A0E9XWL2_ANGAN</name>
<evidence type="ECO:0000313" key="1">
    <source>
        <dbReference type="EMBL" id="JAI07055.1"/>
    </source>
</evidence>
<dbReference type="EMBL" id="GBXM01001523">
    <property type="protein sequence ID" value="JAI07055.1"/>
    <property type="molecule type" value="Transcribed_RNA"/>
</dbReference>
<sequence>MDADNVGYPNLTCLGSLSFCNPIPFHNRKQTFINNLFIQ</sequence>